<dbReference type="PANTHER" id="PTHR42085:SF1">
    <property type="entry name" value="F-BOX DOMAIN-CONTAINING PROTEIN"/>
    <property type="match status" value="1"/>
</dbReference>
<reference evidence="2 3" key="1">
    <citation type="submission" date="2024-02" db="EMBL/GenBank/DDBJ databases">
        <title>De novo assembly and annotation of 12 fungi associated with fruit tree decline syndrome in Ontario, Canada.</title>
        <authorList>
            <person name="Sulman M."/>
            <person name="Ellouze W."/>
            <person name="Ilyukhin E."/>
        </authorList>
    </citation>
    <scope>NUCLEOTIDE SEQUENCE [LARGE SCALE GENOMIC DNA]</scope>
    <source>
        <strain evidence="2 3">M97-236</strain>
    </source>
</reference>
<evidence type="ECO:0000313" key="3">
    <source>
        <dbReference type="Proteomes" id="UP001521222"/>
    </source>
</evidence>
<dbReference type="PANTHER" id="PTHR42085">
    <property type="entry name" value="F-BOX DOMAIN-CONTAINING PROTEIN"/>
    <property type="match status" value="1"/>
</dbReference>
<feature type="domain" description="2EXR" evidence="1">
    <location>
        <begin position="118"/>
        <end position="228"/>
    </location>
</feature>
<keyword evidence="3" id="KW-1185">Reference proteome</keyword>
<dbReference type="EMBL" id="JAKIXB020000012">
    <property type="protein sequence ID" value="KAL1603149.1"/>
    <property type="molecule type" value="Genomic_DNA"/>
</dbReference>
<comment type="caution">
    <text evidence="2">The sequence shown here is derived from an EMBL/GenBank/DDBJ whole genome shotgun (WGS) entry which is preliminary data.</text>
</comment>
<name>A0ABR3RG80_9PLEO</name>
<gene>
    <name evidence="2" type="ORF">SLS59_004243</name>
</gene>
<dbReference type="InterPro" id="IPR045518">
    <property type="entry name" value="2EXR"/>
</dbReference>
<organism evidence="2 3">
    <name type="scientific">Nothophoma quercina</name>
    <dbReference type="NCBI Taxonomy" id="749835"/>
    <lineage>
        <taxon>Eukaryota</taxon>
        <taxon>Fungi</taxon>
        <taxon>Dikarya</taxon>
        <taxon>Ascomycota</taxon>
        <taxon>Pezizomycotina</taxon>
        <taxon>Dothideomycetes</taxon>
        <taxon>Pleosporomycetidae</taxon>
        <taxon>Pleosporales</taxon>
        <taxon>Pleosporineae</taxon>
        <taxon>Didymellaceae</taxon>
        <taxon>Nothophoma</taxon>
    </lineage>
</organism>
<sequence>MPVHITAQKDKRHAPVQEHDAQPTALWINNLNFLNATAATLQAGFATVDNPAAAQEALRQQLSGKSGTIESKIRKIADNVLGLTVTRKVVLTGWSATVQGKTTPAILEVTQKLALIKFHLFMDLPPEIRDKVYDYVMKGELYGPGIYRLKPHNTVHARVYEDPVELRAFLRNRTSNDILEPTFLPEVCRLSRETQFEATNRFITNSTFFVCTIYDNQYLQTWLNRVKDGFKSVRSLHFDFFDCFPTGSPDNADLELAARCPGLTDIKIAFHTKELEIYRDTPDGYGQFIPRSTETMWSYYKLDRFKNCHSLKWVLIKRKGHHSSTAMTAAQNLAAMIEQQMALAGRSVTTEIVWA</sequence>
<accession>A0ABR3RG80</accession>
<protein>
    <recommendedName>
        <fullName evidence="1">2EXR domain-containing protein</fullName>
    </recommendedName>
</protein>
<proteinExistence type="predicted"/>
<evidence type="ECO:0000313" key="2">
    <source>
        <dbReference type="EMBL" id="KAL1603149.1"/>
    </source>
</evidence>
<dbReference type="InterPro" id="IPR038883">
    <property type="entry name" value="AN11006-like"/>
</dbReference>
<dbReference type="Pfam" id="PF20150">
    <property type="entry name" value="2EXR"/>
    <property type="match status" value="1"/>
</dbReference>
<evidence type="ECO:0000259" key="1">
    <source>
        <dbReference type="Pfam" id="PF20150"/>
    </source>
</evidence>
<dbReference type="Proteomes" id="UP001521222">
    <property type="component" value="Unassembled WGS sequence"/>
</dbReference>